<dbReference type="AlphaFoldDB" id="A0A4C1YU07"/>
<evidence type="ECO:0000313" key="2">
    <source>
        <dbReference type="Proteomes" id="UP000299102"/>
    </source>
</evidence>
<gene>
    <name evidence="1" type="ORF">EVAR_98578_1</name>
</gene>
<name>A0A4C1YU07_EUMVA</name>
<evidence type="ECO:0000313" key="1">
    <source>
        <dbReference type="EMBL" id="GBP78650.1"/>
    </source>
</evidence>
<reference evidence="1 2" key="1">
    <citation type="journal article" date="2019" name="Commun. Biol.">
        <title>The bagworm genome reveals a unique fibroin gene that provides high tensile strength.</title>
        <authorList>
            <person name="Kono N."/>
            <person name="Nakamura H."/>
            <person name="Ohtoshi R."/>
            <person name="Tomita M."/>
            <person name="Numata K."/>
            <person name="Arakawa K."/>
        </authorList>
    </citation>
    <scope>NUCLEOTIDE SEQUENCE [LARGE SCALE GENOMIC DNA]</scope>
</reference>
<proteinExistence type="predicted"/>
<comment type="caution">
    <text evidence="1">The sequence shown here is derived from an EMBL/GenBank/DDBJ whole genome shotgun (WGS) entry which is preliminary data.</text>
</comment>
<accession>A0A4C1YU07</accession>
<dbReference type="EMBL" id="BGZK01001378">
    <property type="protein sequence ID" value="GBP78650.1"/>
    <property type="molecule type" value="Genomic_DNA"/>
</dbReference>
<keyword evidence="2" id="KW-1185">Reference proteome</keyword>
<dbReference type="Proteomes" id="UP000299102">
    <property type="component" value="Unassembled WGS sequence"/>
</dbReference>
<organism evidence="1 2">
    <name type="scientific">Eumeta variegata</name>
    <name type="common">Bagworm moth</name>
    <name type="synonym">Eumeta japonica</name>
    <dbReference type="NCBI Taxonomy" id="151549"/>
    <lineage>
        <taxon>Eukaryota</taxon>
        <taxon>Metazoa</taxon>
        <taxon>Ecdysozoa</taxon>
        <taxon>Arthropoda</taxon>
        <taxon>Hexapoda</taxon>
        <taxon>Insecta</taxon>
        <taxon>Pterygota</taxon>
        <taxon>Neoptera</taxon>
        <taxon>Endopterygota</taxon>
        <taxon>Lepidoptera</taxon>
        <taxon>Glossata</taxon>
        <taxon>Ditrysia</taxon>
        <taxon>Tineoidea</taxon>
        <taxon>Psychidae</taxon>
        <taxon>Oiketicinae</taxon>
        <taxon>Eumeta</taxon>
    </lineage>
</organism>
<protein>
    <submittedName>
        <fullName evidence="1">Uncharacterized protein</fullName>
    </submittedName>
</protein>
<sequence length="171" mass="18736">MEKQSNFKISEEMERQEDKDPLLPRVNTISSVLRLVVQTGPYIPVCLITHLSCISNFTFGRGTAPVFGMPLSTRPITVIVNKNALAQFEADVWYGVITASVHAHMECGSMIEQEISGEGRKLKETGVEIERGVVIRPGLRPTPIDTEDEEIRSHVNVGGVAGINCSVLSCV</sequence>